<feature type="region of interest" description="Disordered" evidence="1">
    <location>
        <begin position="1"/>
        <end position="21"/>
    </location>
</feature>
<dbReference type="CDD" id="cd06587">
    <property type="entry name" value="VOC"/>
    <property type="match status" value="1"/>
</dbReference>
<dbReference type="InterPro" id="IPR029068">
    <property type="entry name" value="Glyas_Bleomycin-R_OHBP_Dase"/>
</dbReference>
<dbReference type="Gene3D" id="3.10.180.10">
    <property type="entry name" value="2,3-Dihydroxybiphenyl 1,2-Dioxygenase, domain 1"/>
    <property type="match status" value="1"/>
</dbReference>
<dbReference type="PANTHER" id="PTHR36503:SF1">
    <property type="entry name" value="BLR2520 PROTEIN"/>
    <property type="match status" value="1"/>
</dbReference>
<protein>
    <recommendedName>
        <fullName evidence="2">Glyoxalase/fosfomycin resistance/dioxygenase domain-containing protein</fullName>
    </recommendedName>
</protein>
<sequence>MLRCLRHDAGPPRIAASPSRPHPMQLGAFSVSLSVKDLATSHAFYEALGFSVTGGDAAQNWLVLRNNGIVVGLFQGMFEGNLLTFNPGWDQHKQELASFQDVREIQAELDAKGIALTARADPDGAGPAYLQLADPDGNVILIDQHVARPTGR</sequence>
<dbReference type="InterPro" id="IPR004360">
    <property type="entry name" value="Glyas_Fos-R_dOase_dom"/>
</dbReference>
<accession>A0AA39CXF6</accession>
<feature type="compositionally biased region" description="Basic and acidic residues" evidence="1">
    <location>
        <begin position="1"/>
        <end position="10"/>
    </location>
</feature>
<reference evidence="3" key="1">
    <citation type="submission" date="2022-10" db="EMBL/GenBank/DDBJ databases">
        <title>Culturing micro-colonial fungi from biological soil crusts in the Mojave desert and describing Neophaeococcomyces mojavensis, and introducing the new genera and species Taxawa tesnikishii.</title>
        <authorList>
            <person name="Kurbessoian T."/>
            <person name="Stajich J.E."/>
        </authorList>
    </citation>
    <scope>NUCLEOTIDE SEQUENCE</scope>
    <source>
        <strain evidence="3">TK_35</strain>
    </source>
</reference>
<proteinExistence type="predicted"/>
<evidence type="ECO:0000259" key="2">
    <source>
        <dbReference type="Pfam" id="PF00903"/>
    </source>
</evidence>
<dbReference type="EMBL" id="JAPDRN010000056">
    <property type="protein sequence ID" value="KAJ9631579.1"/>
    <property type="molecule type" value="Genomic_DNA"/>
</dbReference>
<dbReference type="PANTHER" id="PTHR36503">
    <property type="entry name" value="BLR2520 PROTEIN"/>
    <property type="match status" value="1"/>
</dbReference>
<gene>
    <name evidence="3" type="ORF">H2204_008025</name>
</gene>
<comment type="caution">
    <text evidence="3">The sequence shown here is derived from an EMBL/GenBank/DDBJ whole genome shotgun (WGS) entry which is preliminary data.</text>
</comment>
<organism evidence="3">
    <name type="scientific">Knufia peltigerae</name>
    <dbReference type="NCBI Taxonomy" id="1002370"/>
    <lineage>
        <taxon>Eukaryota</taxon>
        <taxon>Fungi</taxon>
        <taxon>Dikarya</taxon>
        <taxon>Ascomycota</taxon>
        <taxon>Pezizomycotina</taxon>
        <taxon>Eurotiomycetes</taxon>
        <taxon>Chaetothyriomycetidae</taxon>
        <taxon>Chaetothyriales</taxon>
        <taxon>Trichomeriaceae</taxon>
        <taxon>Knufia</taxon>
    </lineage>
</organism>
<evidence type="ECO:0000256" key="1">
    <source>
        <dbReference type="SAM" id="MobiDB-lite"/>
    </source>
</evidence>
<feature type="domain" description="Glyoxalase/fosfomycin resistance/dioxygenase" evidence="2">
    <location>
        <begin position="31"/>
        <end position="140"/>
    </location>
</feature>
<name>A0AA39CXF6_9EURO</name>
<dbReference type="SUPFAM" id="SSF54593">
    <property type="entry name" value="Glyoxalase/Bleomycin resistance protein/Dihydroxybiphenyl dioxygenase"/>
    <property type="match status" value="1"/>
</dbReference>
<evidence type="ECO:0000313" key="3">
    <source>
        <dbReference type="EMBL" id="KAJ9631579.1"/>
    </source>
</evidence>
<dbReference type="AlphaFoldDB" id="A0AA39CXF6"/>
<dbReference type="Pfam" id="PF00903">
    <property type="entry name" value="Glyoxalase"/>
    <property type="match status" value="1"/>
</dbReference>